<dbReference type="PIRSF" id="PIRSF006060">
    <property type="entry name" value="AA_transporter"/>
    <property type="match status" value="1"/>
</dbReference>
<feature type="transmembrane region" description="Helical" evidence="6">
    <location>
        <begin position="193"/>
        <end position="211"/>
    </location>
</feature>
<keyword evidence="5 6" id="KW-0472">Membrane</keyword>
<dbReference type="GO" id="GO:0016020">
    <property type="term" value="C:membrane"/>
    <property type="evidence" value="ECO:0007669"/>
    <property type="project" value="UniProtKB-SubCell"/>
</dbReference>
<evidence type="ECO:0000256" key="1">
    <source>
        <dbReference type="ARBA" id="ARBA00004141"/>
    </source>
</evidence>
<feature type="transmembrane region" description="Helical" evidence="6">
    <location>
        <begin position="284"/>
        <end position="304"/>
    </location>
</feature>
<feature type="transmembrane region" description="Helical" evidence="6">
    <location>
        <begin position="414"/>
        <end position="431"/>
    </location>
</feature>
<evidence type="ECO:0000313" key="8">
    <source>
        <dbReference type="Proteomes" id="UP000748308"/>
    </source>
</evidence>
<dbReference type="AlphaFoldDB" id="A0A938BQ03"/>
<evidence type="ECO:0000313" key="7">
    <source>
        <dbReference type="EMBL" id="MBM3316755.1"/>
    </source>
</evidence>
<evidence type="ECO:0000256" key="4">
    <source>
        <dbReference type="ARBA" id="ARBA00022989"/>
    </source>
</evidence>
<evidence type="ECO:0000256" key="3">
    <source>
        <dbReference type="ARBA" id="ARBA00022692"/>
    </source>
</evidence>
<keyword evidence="4 6" id="KW-1133">Transmembrane helix</keyword>
<keyword evidence="2" id="KW-0813">Transport</keyword>
<evidence type="ECO:0000256" key="5">
    <source>
        <dbReference type="ARBA" id="ARBA00023136"/>
    </source>
</evidence>
<comment type="subcellular location">
    <subcellularLocation>
        <location evidence="1">Membrane</location>
        <topology evidence="1">Multi-pass membrane protein</topology>
    </subcellularLocation>
</comment>
<feature type="transmembrane region" description="Helical" evidence="6">
    <location>
        <begin position="15"/>
        <end position="41"/>
    </location>
</feature>
<feature type="transmembrane region" description="Helical" evidence="6">
    <location>
        <begin position="47"/>
        <end position="70"/>
    </location>
</feature>
<dbReference type="Pfam" id="PF13520">
    <property type="entry name" value="AA_permease_2"/>
    <property type="match status" value="1"/>
</dbReference>
<dbReference type="EMBL" id="VGIY01000039">
    <property type="protein sequence ID" value="MBM3316755.1"/>
    <property type="molecule type" value="Genomic_DNA"/>
</dbReference>
<dbReference type="PANTHER" id="PTHR43243:SF4">
    <property type="entry name" value="CATIONIC AMINO ACID TRANSPORTER 4"/>
    <property type="match status" value="1"/>
</dbReference>
<feature type="transmembrane region" description="Helical" evidence="6">
    <location>
        <begin position="390"/>
        <end position="408"/>
    </location>
</feature>
<comment type="caution">
    <text evidence="7">The sequence shown here is derived from an EMBL/GenBank/DDBJ whole genome shotgun (WGS) entry which is preliminary data.</text>
</comment>
<keyword evidence="3 6" id="KW-0812">Transmembrane</keyword>
<dbReference type="Proteomes" id="UP000748308">
    <property type="component" value="Unassembled WGS sequence"/>
</dbReference>
<feature type="transmembrane region" description="Helical" evidence="6">
    <location>
        <begin position="358"/>
        <end position="378"/>
    </location>
</feature>
<protein>
    <submittedName>
        <fullName evidence="7">APC family permease</fullName>
    </submittedName>
</protein>
<evidence type="ECO:0000256" key="2">
    <source>
        <dbReference type="ARBA" id="ARBA00022448"/>
    </source>
</evidence>
<reference evidence="7" key="1">
    <citation type="submission" date="2019-03" db="EMBL/GenBank/DDBJ databases">
        <title>Lake Tanganyika Metagenome-Assembled Genomes (MAGs).</title>
        <authorList>
            <person name="Tran P."/>
        </authorList>
    </citation>
    <scope>NUCLEOTIDE SEQUENCE</scope>
    <source>
        <strain evidence="7">M_DeepCast_400m_m2_100</strain>
    </source>
</reference>
<evidence type="ECO:0000256" key="6">
    <source>
        <dbReference type="SAM" id="Phobius"/>
    </source>
</evidence>
<feature type="transmembrane region" description="Helical" evidence="6">
    <location>
        <begin position="232"/>
        <end position="256"/>
    </location>
</feature>
<feature type="transmembrane region" description="Helical" evidence="6">
    <location>
        <begin position="91"/>
        <end position="116"/>
    </location>
</feature>
<proteinExistence type="predicted"/>
<feature type="transmembrane region" description="Helical" evidence="6">
    <location>
        <begin position="152"/>
        <end position="173"/>
    </location>
</feature>
<accession>A0A938BQ03</accession>
<organism evidence="7 8">
    <name type="scientific">Eiseniibacteriota bacterium</name>
    <dbReference type="NCBI Taxonomy" id="2212470"/>
    <lineage>
        <taxon>Bacteria</taxon>
        <taxon>Candidatus Eiseniibacteriota</taxon>
    </lineage>
</organism>
<gene>
    <name evidence="7" type="ORF">FJY75_02780</name>
</gene>
<name>A0A938BQ03_UNCEI</name>
<feature type="transmembrane region" description="Helical" evidence="6">
    <location>
        <begin position="128"/>
        <end position="145"/>
    </location>
</feature>
<dbReference type="GO" id="GO:0015171">
    <property type="term" value="F:amino acid transmembrane transporter activity"/>
    <property type="evidence" value="ECO:0007669"/>
    <property type="project" value="TreeGrafter"/>
</dbReference>
<dbReference type="InterPro" id="IPR002293">
    <property type="entry name" value="AA/rel_permease1"/>
</dbReference>
<feature type="transmembrane region" description="Helical" evidence="6">
    <location>
        <begin position="334"/>
        <end position="352"/>
    </location>
</feature>
<sequence length="443" mass="46296">MNGARASSPTLARHIGLLFLIAYGVGDIVGSGIYGTIGVAAGMMGNAVWLAFAAAMVAAMLTGLTYASISSRYPRAAGAAYVVQRAFRAPLLSYLVGLAVMASGLTSIATAGNVFARNLAVLLGGAPPWLLIVAFLGALTAINLWGIRESMWANLLCTVIEVGGLIFIIAVGMRYWGGVDYLATPQGVPGHSGLGLSMLLTGAVLTFYSFVGFEDMINVAEEVKHPERTLPWGLVVSVAIAAVLYIAVSITAVSVVPAVELADISRGAPLVQITGRAAPWLSPWVFSAITLFAVANTALINYIMGSRLAYGMARQGLLPRYLGAVHARRRTPHYAILTLFAVALALALTGNIPTLARATALLLLSVFAVINLSLLVLKARRGEARGHFEVPAWVPAGGIATCLIMIAHAKRGELAVVGALLAVILGLYALMRPKGLPESGAQR</sequence>
<dbReference type="PANTHER" id="PTHR43243">
    <property type="entry name" value="INNER MEMBRANE TRANSPORTER YGJI-RELATED"/>
    <property type="match status" value="1"/>
</dbReference>
<dbReference type="Gene3D" id="1.20.1740.10">
    <property type="entry name" value="Amino acid/polyamine transporter I"/>
    <property type="match status" value="1"/>
</dbReference>